<evidence type="ECO:0000313" key="2">
    <source>
        <dbReference type="Proteomes" id="UP000014060"/>
    </source>
</evidence>
<protein>
    <submittedName>
        <fullName evidence="1">Uncharacterized protein</fullName>
    </submittedName>
</protein>
<reference evidence="1 2" key="1">
    <citation type="submission" date="2013-01" db="EMBL/GenBank/DDBJ databases">
        <title>The Genome Sequence of Bacillus cereus TIAC219.</title>
        <authorList>
            <consortium name="The Broad Institute Genome Sequencing Platform"/>
            <consortium name="The Broad Institute Genome Sequencing Center for Infectious Disease"/>
            <person name="Feldgarden M."/>
            <person name="Van der Auwera G.A."/>
            <person name="Mahillon J."/>
            <person name="Duprez V."/>
            <person name="Timmery S."/>
            <person name="Mattelet C."/>
            <person name="Dierick K."/>
            <person name="Sun M."/>
            <person name="Yu Z."/>
            <person name="Zhu L."/>
            <person name="Hu X."/>
            <person name="Shank E.B."/>
            <person name="Swiecicka I."/>
            <person name="Hansen B.M."/>
            <person name="Andrup L."/>
            <person name="Walker B."/>
            <person name="Young S.K."/>
            <person name="Zeng Q."/>
            <person name="Gargeya S."/>
            <person name="Fitzgerald M."/>
            <person name="Haas B."/>
            <person name="Abouelleil A."/>
            <person name="Alvarado L."/>
            <person name="Arachchi H.M."/>
            <person name="Berlin A.M."/>
            <person name="Chapman S.B."/>
            <person name="Dewar J."/>
            <person name="Goldberg J."/>
            <person name="Griggs A."/>
            <person name="Gujja S."/>
            <person name="Hansen M."/>
            <person name="Howarth C."/>
            <person name="Imamovic A."/>
            <person name="Larimer J."/>
            <person name="McCowan C."/>
            <person name="Murphy C."/>
            <person name="Neiman D."/>
            <person name="Pearson M."/>
            <person name="Priest M."/>
            <person name="Roberts A."/>
            <person name="Saif S."/>
            <person name="Shea T."/>
            <person name="Sisk P."/>
            <person name="Sykes S."/>
            <person name="Wortman J."/>
            <person name="Nusbaum C."/>
            <person name="Birren B."/>
        </authorList>
    </citation>
    <scope>NUCLEOTIDE SEQUENCE [LARGE SCALE GENOMIC DNA]</scope>
    <source>
        <strain evidence="1 2">TIAC219</strain>
    </source>
</reference>
<evidence type="ECO:0000313" key="1">
    <source>
        <dbReference type="EMBL" id="EOQ57840.1"/>
    </source>
</evidence>
<comment type="caution">
    <text evidence="1">The sequence shown here is derived from an EMBL/GenBank/DDBJ whole genome shotgun (WGS) entry which is preliminary data.</text>
</comment>
<name>A0ABC9SQG0_BACCE</name>
<dbReference type="RefSeq" id="WP_000473540.1">
    <property type="nucleotide sequence ID" value="NZ_KB976014.1"/>
</dbReference>
<accession>A0ABC9SQG0</accession>
<proteinExistence type="predicted"/>
<dbReference type="EMBL" id="AHCJ01000083">
    <property type="protein sequence ID" value="EOQ57840.1"/>
    <property type="molecule type" value="Genomic_DNA"/>
</dbReference>
<gene>
    <name evidence="1" type="ORF">IAY_06246</name>
</gene>
<organism evidence="1 2">
    <name type="scientific">Bacillus cereus TIAC219</name>
    <dbReference type="NCBI Taxonomy" id="718222"/>
    <lineage>
        <taxon>Bacteria</taxon>
        <taxon>Bacillati</taxon>
        <taxon>Bacillota</taxon>
        <taxon>Bacilli</taxon>
        <taxon>Bacillales</taxon>
        <taxon>Bacillaceae</taxon>
        <taxon>Bacillus</taxon>
        <taxon>Bacillus cereus group</taxon>
    </lineage>
</organism>
<sequence>MFKKITTLTIALGMTIGFTTDYTKVTAQATGVQQYEIAHIDEEKFVGISEDINDNVVIYFEGDSESLRNKIEHGKIIEVTYGQAHDDIVDVKIDDTKEAYEISDKAGIEL</sequence>
<dbReference type="AlphaFoldDB" id="A0ABC9SQG0"/>
<dbReference type="Proteomes" id="UP000014060">
    <property type="component" value="Unassembled WGS sequence"/>
</dbReference>